<dbReference type="AlphaFoldDB" id="A0A8H9J1A7"/>
<feature type="region of interest" description="Disordered" evidence="1">
    <location>
        <begin position="1"/>
        <end position="28"/>
    </location>
</feature>
<organism evidence="2 3">
    <name type="scientific">Amycolatopsis bartoniae</name>
    <dbReference type="NCBI Taxonomy" id="941986"/>
    <lineage>
        <taxon>Bacteria</taxon>
        <taxon>Bacillati</taxon>
        <taxon>Actinomycetota</taxon>
        <taxon>Actinomycetes</taxon>
        <taxon>Pseudonocardiales</taxon>
        <taxon>Pseudonocardiaceae</taxon>
        <taxon>Amycolatopsis</taxon>
    </lineage>
</organism>
<accession>A0A8H9J1A7</accession>
<comment type="caution">
    <text evidence="2">The sequence shown here is derived from an EMBL/GenBank/DDBJ whole genome shotgun (WGS) entry which is preliminary data.</text>
</comment>
<name>A0A8H9J1A7_9PSEU</name>
<reference evidence="2" key="1">
    <citation type="journal article" date="2014" name="Int. J. Syst. Evol. Microbiol.">
        <title>Complete genome sequence of Corynebacterium casei LMG S-19264T (=DSM 44701T), isolated from a smear-ripened cheese.</title>
        <authorList>
            <consortium name="US DOE Joint Genome Institute (JGI-PGF)"/>
            <person name="Walter F."/>
            <person name="Albersmeier A."/>
            <person name="Kalinowski J."/>
            <person name="Ruckert C."/>
        </authorList>
    </citation>
    <scope>NUCLEOTIDE SEQUENCE</scope>
    <source>
        <strain evidence="2">CGMCC 4.7679</strain>
    </source>
</reference>
<sequence>MSGRDEVLDEDGTEIARPAGDEDLHDDSVPQRFRSRIITLNSYISVNVKRKRAWGIGDEAEVRAGSWSSRASTAGSR</sequence>
<reference evidence="2" key="2">
    <citation type="submission" date="2020-09" db="EMBL/GenBank/DDBJ databases">
        <authorList>
            <person name="Sun Q."/>
            <person name="Zhou Y."/>
        </authorList>
    </citation>
    <scope>NUCLEOTIDE SEQUENCE</scope>
    <source>
        <strain evidence="2">CGMCC 4.7679</strain>
    </source>
</reference>
<evidence type="ECO:0000256" key="1">
    <source>
        <dbReference type="SAM" id="MobiDB-lite"/>
    </source>
</evidence>
<evidence type="ECO:0000313" key="3">
    <source>
        <dbReference type="Proteomes" id="UP000658656"/>
    </source>
</evidence>
<gene>
    <name evidence="2" type="ORF">GCM10017566_67080</name>
</gene>
<feature type="compositionally biased region" description="Basic and acidic residues" evidence="1">
    <location>
        <begin position="19"/>
        <end position="28"/>
    </location>
</feature>
<evidence type="ECO:0000313" key="2">
    <source>
        <dbReference type="EMBL" id="GHF83607.1"/>
    </source>
</evidence>
<dbReference type="EMBL" id="BNAV01000016">
    <property type="protein sequence ID" value="GHF83607.1"/>
    <property type="molecule type" value="Genomic_DNA"/>
</dbReference>
<dbReference type="Proteomes" id="UP000658656">
    <property type="component" value="Unassembled WGS sequence"/>
</dbReference>
<keyword evidence="3" id="KW-1185">Reference proteome</keyword>
<protein>
    <submittedName>
        <fullName evidence="2">Uncharacterized protein</fullName>
    </submittedName>
</protein>
<proteinExistence type="predicted"/>